<dbReference type="EMBL" id="CP006644">
    <property type="protein sequence ID" value="AHE54949.1"/>
    <property type="molecule type" value="Genomic_DNA"/>
</dbReference>
<dbReference type="AlphaFoldDB" id="W0AAI1"/>
<dbReference type="RefSeq" id="WP_025293147.1">
    <property type="nucleotide sequence ID" value="NZ_CP006644.1"/>
</dbReference>
<proteinExistence type="predicted"/>
<dbReference type="KEGG" id="ssan:NX02_16350"/>
<gene>
    <name evidence="2" type="ORF">NX02_16350</name>
</gene>
<dbReference type="HOGENOM" id="CLU_032787_1_0_5"/>
<name>W0AAI1_9SPHN</name>
<keyword evidence="3" id="KW-1185">Reference proteome</keyword>
<dbReference type="InterPro" id="IPR029063">
    <property type="entry name" value="SAM-dependent_MTases_sf"/>
</dbReference>
<evidence type="ECO:0000313" key="3">
    <source>
        <dbReference type="Proteomes" id="UP000018851"/>
    </source>
</evidence>
<accession>W0AAI1</accession>
<dbReference type="PATRIC" id="fig|1123269.5.peg.3201"/>
<evidence type="ECO:0000259" key="1">
    <source>
        <dbReference type="Pfam" id="PF10119"/>
    </source>
</evidence>
<evidence type="ECO:0000313" key="2">
    <source>
        <dbReference type="EMBL" id="AHE54949.1"/>
    </source>
</evidence>
<dbReference type="SUPFAM" id="SSF53335">
    <property type="entry name" value="S-adenosyl-L-methionine-dependent methyltransferases"/>
    <property type="match status" value="1"/>
</dbReference>
<dbReference type="Proteomes" id="UP000018851">
    <property type="component" value="Chromosome"/>
</dbReference>
<protein>
    <recommendedName>
        <fullName evidence="1">Methyltransferase regulatory domain-containing protein</fullName>
    </recommendedName>
</protein>
<organism evidence="2 3">
    <name type="scientific">Sphingomonas sanxanigenens DSM 19645 = NX02</name>
    <dbReference type="NCBI Taxonomy" id="1123269"/>
    <lineage>
        <taxon>Bacteria</taxon>
        <taxon>Pseudomonadati</taxon>
        <taxon>Pseudomonadota</taxon>
        <taxon>Alphaproteobacteria</taxon>
        <taxon>Sphingomonadales</taxon>
        <taxon>Sphingomonadaceae</taxon>
        <taxon>Sphingomonas</taxon>
    </lineage>
</organism>
<dbReference type="eggNOG" id="COG0500">
    <property type="taxonomic scope" value="Bacteria"/>
</dbReference>
<dbReference type="Gene3D" id="3.40.50.150">
    <property type="entry name" value="Vaccinia Virus protein VP39"/>
    <property type="match status" value="1"/>
</dbReference>
<feature type="domain" description="Methyltransferase regulatory" evidence="1">
    <location>
        <begin position="218"/>
        <end position="300"/>
    </location>
</feature>
<dbReference type="OrthoDB" id="5298787at2"/>
<dbReference type="InterPro" id="IPR018773">
    <property type="entry name" value="MeTrfase_reg_dom_prd"/>
</dbReference>
<sequence length="540" mass="59394">MDWADGYFTELEYVHGYYRELNPAMLRIACLAAGIQPPPAANPVYLELGFGQGVSINMHAAASDGDYWGTDFNPAQAAHAAMLSAASGARASLFDESFEEFAARDDLPVFDIIALHGIWSWISEKNRGFILEIIRKNLRAGGIVYISYNCFPGWAAPMPIRHLMSQHMALAGSDHLGPAAKINDALSYVQKIAGSGAFYFAANPAIAAHIQQMNGHSRNYLAHEYFNRDWNIMHFSQVATCLQGAKLGYAGSARLLDHIDEYNMVPSAQKLLAEVTHPMLRQTVRDYIVNQQFRMDIFTRGARRLIGLEIRHGWYQERFTLIVPAATISMTHKTSTGELTLDEKIYGPLIECLAEGNYAAKTVEEICDARRLAAFDIREIVSALLMMTGLGYAQPAQAPDADRRNRCRALNLHLCQRSLSSGEISTLASPILGGGKTVAQEHQMVILAMLAGMADPLDQAIYLNSIFAENGGNLNREGKPVRIGDEAIGQFKAIAEKFRNDGHVQLLSALGVLPETREKQAHGLTFGASRLLTDSPAVRL</sequence>
<dbReference type="Pfam" id="PF10119">
    <property type="entry name" value="MethyTransf_Reg"/>
    <property type="match status" value="1"/>
</dbReference>
<reference evidence="2 3" key="1">
    <citation type="submission" date="2013-07" db="EMBL/GenBank/DDBJ databases">
        <title>Completed genome of Sphingomonas sanxanigenens NX02.</title>
        <authorList>
            <person name="Ma T."/>
            <person name="Huang H."/>
            <person name="Wu M."/>
            <person name="Li X."/>
            <person name="Li G."/>
        </authorList>
    </citation>
    <scope>NUCLEOTIDE SEQUENCE [LARGE SCALE GENOMIC DNA]</scope>
    <source>
        <strain evidence="2 3">NX02</strain>
    </source>
</reference>
<dbReference type="STRING" id="1123269.NX02_16350"/>
<dbReference type="CDD" id="cd02440">
    <property type="entry name" value="AdoMet_MTases"/>
    <property type="match status" value="1"/>
</dbReference>